<comment type="similarity">
    <text evidence="2">Belongs to the BMP lipoprotein family.</text>
</comment>
<dbReference type="SUPFAM" id="SSF53822">
    <property type="entry name" value="Periplasmic binding protein-like I"/>
    <property type="match status" value="1"/>
</dbReference>
<proteinExistence type="inferred from homology"/>
<dbReference type="GO" id="GO:0005886">
    <property type="term" value="C:plasma membrane"/>
    <property type="evidence" value="ECO:0007669"/>
    <property type="project" value="UniProtKB-SubCell"/>
</dbReference>
<keyword evidence="3" id="KW-1003">Cell membrane</keyword>
<evidence type="ECO:0000256" key="3">
    <source>
        <dbReference type="ARBA" id="ARBA00022475"/>
    </source>
</evidence>
<reference evidence="9 10" key="2">
    <citation type="journal article" date="2016" name="Int. J. Syst. Evol. Microbiol.">
        <title>Bacillus gobiensis sp. nov., isolated from a soil sample.</title>
        <authorList>
            <person name="Liu B."/>
            <person name="Liu G.H."/>
            <person name="Cetin S."/>
            <person name="Schumann P."/>
            <person name="Pan Z.Z."/>
            <person name="Chen Q.Q."/>
        </authorList>
    </citation>
    <scope>NUCLEOTIDE SEQUENCE [LARGE SCALE GENOMIC DNA]</scope>
    <source>
        <strain evidence="9 10">FJAT-4402</strain>
    </source>
</reference>
<dbReference type="STRING" id="1441095.AM592_11850"/>
<dbReference type="PANTHER" id="PTHR34296">
    <property type="entry name" value="TRANSCRIPTIONAL ACTIVATOR PROTEIN MED"/>
    <property type="match status" value="1"/>
</dbReference>
<feature type="chain" id="PRO_5039684712" description="ABC transporter substrate-binding protein PnrA-like domain-containing protein" evidence="7">
    <location>
        <begin position="23"/>
        <end position="362"/>
    </location>
</feature>
<evidence type="ECO:0000256" key="4">
    <source>
        <dbReference type="ARBA" id="ARBA00022729"/>
    </source>
</evidence>
<dbReference type="InterPro" id="IPR003760">
    <property type="entry name" value="PnrA-like"/>
</dbReference>
<feature type="signal peptide" evidence="7">
    <location>
        <begin position="1"/>
        <end position="22"/>
    </location>
</feature>
<evidence type="ECO:0000256" key="2">
    <source>
        <dbReference type="ARBA" id="ARBA00008610"/>
    </source>
</evidence>
<dbReference type="InterPro" id="IPR050957">
    <property type="entry name" value="BMP_lipoprotein"/>
</dbReference>
<organism evidence="9 10">
    <name type="scientific">Bacillus gobiensis</name>
    <dbReference type="NCBI Taxonomy" id="1441095"/>
    <lineage>
        <taxon>Bacteria</taxon>
        <taxon>Bacillati</taxon>
        <taxon>Bacillota</taxon>
        <taxon>Bacilli</taxon>
        <taxon>Bacillales</taxon>
        <taxon>Bacillaceae</taxon>
        <taxon>Bacillus</taxon>
    </lineage>
</organism>
<reference evidence="10" key="1">
    <citation type="submission" date="2015-08" db="EMBL/GenBank/DDBJ databases">
        <title>Genome sequencing project for genomic taxonomy and phylogenomics of Bacillus-like bacteria.</title>
        <authorList>
            <person name="Liu B."/>
            <person name="Wang J."/>
            <person name="Zhu Y."/>
            <person name="Liu G."/>
            <person name="Chen Q."/>
            <person name="Chen Z."/>
            <person name="Lan J."/>
            <person name="Che J."/>
            <person name="Ge C."/>
            <person name="Shi H."/>
            <person name="Pan Z."/>
            <person name="Liu X."/>
        </authorList>
    </citation>
    <scope>NUCLEOTIDE SEQUENCE [LARGE SCALE GENOMIC DNA]</scope>
    <source>
        <strain evidence="10">FJAT-4402</strain>
    </source>
</reference>
<dbReference type="Gene3D" id="3.40.50.2300">
    <property type="match status" value="2"/>
</dbReference>
<dbReference type="Proteomes" id="UP000067625">
    <property type="component" value="Chromosome"/>
</dbReference>
<comment type="subcellular location">
    <subcellularLocation>
        <location evidence="1">Cell membrane</location>
        <topology evidence="1">Lipid-anchor</topology>
    </subcellularLocation>
</comment>
<gene>
    <name evidence="9" type="ORF">AM592_11850</name>
</gene>
<evidence type="ECO:0000256" key="7">
    <source>
        <dbReference type="SAM" id="SignalP"/>
    </source>
</evidence>
<dbReference type="CDD" id="cd06354">
    <property type="entry name" value="PBP1_PrnA-like"/>
    <property type="match status" value="1"/>
</dbReference>
<evidence type="ECO:0000313" key="10">
    <source>
        <dbReference type="Proteomes" id="UP000067625"/>
    </source>
</evidence>
<keyword evidence="5" id="KW-0472">Membrane</keyword>
<evidence type="ECO:0000313" key="9">
    <source>
        <dbReference type="EMBL" id="ALC82194.1"/>
    </source>
</evidence>
<dbReference type="Pfam" id="PF02608">
    <property type="entry name" value="Bmp"/>
    <property type="match status" value="1"/>
</dbReference>
<name>A0A0M5JJ10_9BACI</name>
<dbReference type="EMBL" id="CP012600">
    <property type="protein sequence ID" value="ALC82194.1"/>
    <property type="molecule type" value="Genomic_DNA"/>
</dbReference>
<keyword evidence="10" id="KW-1185">Reference proteome</keyword>
<accession>A0A0M5JJ10</accession>
<dbReference type="OrthoDB" id="9784230at2"/>
<protein>
    <recommendedName>
        <fullName evidence="8">ABC transporter substrate-binding protein PnrA-like domain-containing protein</fullName>
    </recommendedName>
</protein>
<dbReference type="InterPro" id="IPR028082">
    <property type="entry name" value="Peripla_BP_I"/>
</dbReference>
<dbReference type="AlphaFoldDB" id="A0A0M5JJ10"/>
<keyword evidence="6" id="KW-0449">Lipoprotein</keyword>
<evidence type="ECO:0000256" key="6">
    <source>
        <dbReference type="ARBA" id="ARBA00023288"/>
    </source>
</evidence>
<dbReference type="PROSITE" id="PS51257">
    <property type="entry name" value="PROKAR_LIPOPROTEIN"/>
    <property type="match status" value="1"/>
</dbReference>
<dbReference type="PANTHER" id="PTHR34296:SF2">
    <property type="entry name" value="ABC TRANSPORTER GUANOSINE-BINDING PROTEIN NUPN"/>
    <property type="match status" value="1"/>
</dbReference>
<evidence type="ECO:0000256" key="1">
    <source>
        <dbReference type="ARBA" id="ARBA00004193"/>
    </source>
</evidence>
<evidence type="ECO:0000256" key="5">
    <source>
        <dbReference type="ARBA" id="ARBA00023136"/>
    </source>
</evidence>
<keyword evidence="4 7" id="KW-0732">Signal</keyword>
<sequence length="362" mass="38868">MKKRKVGLALSLVLAAGTFLTACGSNNESSSGDSTGGKSDFTVGMVTDTGGVDDKSFNQSAWEGIQKFGKDTGLEKGKKGYDYVQSESDADYTTNLNQMVRQKFQLIYGVGYLLAEPLSDVADQQKDTNFAIIDSVVKKDNVASITFKENEGSFLVGVAAGLSTESNKIGFVGGMDSELIKKFEAGFKAGVHSVNPDAVVQAKYAGDFGKPELGKSIAESMYKSGVDVIYQAAGGTGNGVFTEAINLKKQDKNRKVWVIGVDRDQYEEGNVPGTDSNVTLTSMVKRVDLAVEDVAKKSNEGNFPGGEILQYGLKEDGIGISEHTENLSEDTVKSVDEWKQKLLSGDVTAPSTDEELKEFMKK</sequence>
<dbReference type="RefSeq" id="WP_053603978.1">
    <property type="nucleotide sequence ID" value="NZ_CP012600.1"/>
</dbReference>
<feature type="domain" description="ABC transporter substrate-binding protein PnrA-like" evidence="8">
    <location>
        <begin position="42"/>
        <end position="351"/>
    </location>
</feature>
<dbReference type="PATRIC" id="fig|1441095.3.peg.2594"/>
<evidence type="ECO:0000259" key="8">
    <source>
        <dbReference type="Pfam" id="PF02608"/>
    </source>
</evidence>